<feature type="signal peptide" evidence="1">
    <location>
        <begin position="1"/>
        <end position="20"/>
    </location>
</feature>
<feature type="domain" description="CARDB" evidence="2">
    <location>
        <begin position="22"/>
        <end position="133"/>
    </location>
</feature>
<comment type="caution">
    <text evidence="4">The sequence shown here is derived from an EMBL/GenBank/DDBJ whole genome shotgun (WGS) entry which is preliminary data.</text>
</comment>
<accession>A0A937AEG6</accession>
<dbReference type="RefSeq" id="WP_201918619.1">
    <property type="nucleotide sequence ID" value="NZ_JAERQG010000001.1"/>
</dbReference>
<reference evidence="4" key="1">
    <citation type="submission" date="2021-01" db="EMBL/GenBank/DDBJ databases">
        <title>Marivirga sp. nov., isolated from intertidal surface sediments.</title>
        <authorList>
            <person name="Zhang M."/>
        </authorList>
    </citation>
    <scope>NUCLEOTIDE SEQUENCE</scope>
    <source>
        <strain evidence="4">SM1354</strain>
    </source>
</reference>
<dbReference type="InterPro" id="IPR026444">
    <property type="entry name" value="Secre_tail"/>
</dbReference>
<feature type="domain" description="Secretion system C-terminal sorting" evidence="3">
    <location>
        <begin position="1714"/>
        <end position="1779"/>
    </location>
</feature>
<evidence type="ECO:0000259" key="3">
    <source>
        <dbReference type="Pfam" id="PF18962"/>
    </source>
</evidence>
<dbReference type="InterPro" id="IPR011635">
    <property type="entry name" value="CARDB"/>
</dbReference>
<dbReference type="Proteomes" id="UP000642920">
    <property type="component" value="Unassembled WGS sequence"/>
</dbReference>
<feature type="chain" id="PRO_5037092471" evidence="1">
    <location>
        <begin position="21"/>
        <end position="1781"/>
    </location>
</feature>
<name>A0A937AEG6_9BACT</name>
<dbReference type="NCBIfam" id="TIGR04183">
    <property type="entry name" value="Por_Secre_tail"/>
    <property type="match status" value="1"/>
</dbReference>
<gene>
    <name evidence="4" type="ORF">JKP34_05790</name>
</gene>
<proteinExistence type="predicted"/>
<dbReference type="Pfam" id="PF07705">
    <property type="entry name" value="CARDB"/>
    <property type="match status" value="1"/>
</dbReference>
<evidence type="ECO:0000259" key="2">
    <source>
        <dbReference type="Pfam" id="PF07705"/>
    </source>
</evidence>
<dbReference type="Gene3D" id="2.60.40.10">
    <property type="entry name" value="Immunoglobulins"/>
    <property type="match status" value="2"/>
</dbReference>
<protein>
    <submittedName>
        <fullName evidence="4">T9SS type A sorting domain-containing protein</fullName>
    </submittedName>
</protein>
<evidence type="ECO:0000256" key="1">
    <source>
        <dbReference type="SAM" id="SignalP"/>
    </source>
</evidence>
<keyword evidence="1" id="KW-0732">Signal</keyword>
<evidence type="ECO:0000313" key="5">
    <source>
        <dbReference type="Proteomes" id="UP000642920"/>
    </source>
</evidence>
<organism evidence="4 5">
    <name type="scientific">Marivirga atlantica</name>
    <dbReference type="NCBI Taxonomy" id="1548457"/>
    <lineage>
        <taxon>Bacteria</taxon>
        <taxon>Pseudomonadati</taxon>
        <taxon>Bacteroidota</taxon>
        <taxon>Cytophagia</taxon>
        <taxon>Cytophagales</taxon>
        <taxon>Marivirgaceae</taxon>
        <taxon>Marivirga</taxon>
    </lineage>
</organism>
<dbReference type="InterPro" id="IPR013783">
    <property type="entry name" value="Ig-like_fold"/>
</dbReference>
<keyword evidence="5" id="KW-1185">Reference proteome</keyword>
<dbReference type="EMBL" id="JAERQG010000001">
    <property type="protein sequence ID" value="MBL0764753.1"/>
    <property type="molecule type" value="Genomic_DNA"/>
</dbReference>
<evidence type="ECO:0000313" key="4">
    <source>
        <dbReference type="EMBL" id="MBL0764753.1"/>
    </source>
</evidence>
<dbReference type="Pfam" id="PF18962">
    <property type="entry name" value="Por_Secre_tail"/>
    <property type="match status" value="1"/>
</dbReference>
<sequence length="1781" mass="200805">MRKVILLFSFILFTSLNSFGQDLTITSMTIEESYHRHSAFTYSITVKNIGVVTSNSATLKVYLGGNATEYTHYVDSYTIPALSADESFSKTFEIGGSENLNSIGEEVGTYYVNAIVDPNSYNFSDVDHSNNSFQAGTIEVIASTADVILSNINLNPQSNLVQGGMLSFSVDATNPGSNIRGAYVKAYLSEDNTFDQNDLGLDGLEYLRFDYQNSTTGNILNDFEIPFNQPEGEYYVFLEFDKNNRIDEINEDNNIFHGGSVQLNTSDAVLSIEPYSAIVDWNSTGVHIAFQIDNLGNSEVSNYKYDISDTYGYGSIPSQMGFQSIRGGESSLEFIMIDDWQINGSYITISNDDPKYPIISPTEIYIGSKPVFNYNFNISDVYLTDSVETESAKIPISIDLENPNNTYISEYATLDIQLLSEDKQVLEVFQKNERIRLNNYSNETLDLELPNRPSLRAGIYDVTVEINLDYEDGSAGPFSSQIEIFSSDNTIDVDVVGQNGDIINEGTVYFYEKETDGSITYIKSQSLAEVNGTGNASFIRADGNFMFYVVPNKTAFPNYIRTVSGNTFKLTESSFTQVNNDTTVVIEPIYVDPNQMNGSKTIEGNLSAGMVTEGVSFKTNATPDSTIFSETPVYLIKDSEIVSVTYTTPLGQFAFYNVEEGDYEVFFDDGEILETNDMEAEVLLEETDDVAKLVINQSGQASVENLKLEIETLNVTSADIEAHHLELPINLEITNYYKSNNIDTLFTEFYALITSNNKQIDSINFSETISIAQNDTLRLNKSLDLSAELDTGNYEVEIYYFTQFQDSVKQAKANSFKVLPTTYDIEVIVKNQSGNPIVSGIVKMYNIEGVDTLYDIASLDSTGKVLFNSTSKNYILKVYPDTVLYPNALPTYHSGSIEYPYGLNLTEDVTKQIRVAEITNKQFKGTKELVMDFSDTELDSASTLIMLLSAEDSIPLQYYTPTTQTLHLEDLEAGEYLMYFDDGNILKSHRSSMFTIDSINDLYVAKLYESYADSVRKFDYDIRFATSYDDTVQYNGRTEQHISIAASVSKDSFDENNMLPVSFKIEFVNQSNGDTATFIFDEIINYNSFSAFSKSLIPEDLLSPGSYDITLSYRNKYTGGFTGHFTYQKTILDSHVILNNLGLLTLPNQEANNLKINLDIHGSSSHLTNIPIEYEYYILDESNDTVTSRNFNKRLDIDAHESLNLIDTINLETPLPYGNYKLITNFYPVGKGHFTDQMKFLDFKIKDEELSLKHLSINKKPSSSLDSLFYSFTVYKPGRDSINNLDINLSYFILQDNDTIKSDWEDLRLNLAQFDSLAIDRKISFTGNLIAGDYTLRVLLKHPNSALNKIKDVQFRVINEEVIIKDFEFTNQPLAYDQKINTIFRVAANNEDSIANMNAQFKYYIINNSDTVQSATRETVLNIPRGEELLFNEEILLDEELQVGDYQLILELKHPNKALNRKEEVLFRVKNEAVTLNNIEMSVEPTIISDSLFYNFKLSGNKDDAVSNLDVNLNFHLIQEGDTLQTNKESLNLDLEIGAEASYNKQFVLLDSLEPASYQLFIELEHPIQELNKSIVTDFRVKDPTFSVSNLLVPDSISVEANSVNILLELTGNNNDPLDSLNTTFYFELIENDVKIGEELFERVLNIDKNSQINLSKTLELSSIDINKVYQLKVYYKNQFTSENSSAVYKSLSLYSSSEVITASKEISQNTYEVYPNPFNNEITIDGEFQKAFLYNSEGKVVRSIIKANSSFKSLIDLEAGIYMLVLEMNGETKFTKLIKQ</sequence>